<reference evidence="3" key="1">
    <citation type="submission" date="2025-08" db="UniProtKB">
        <authorList>
            <consortium name="Ensembl"/>
        </authorList>
    </citation>
    <scope>IDENTIFICATION</scope>
</reference>
<dbReference type="InterPro" id="IPR001846">
    <property type="entry name" value="VWF_type-D"/>
</dbReference>
<dbReference type="PROSITE" id="PS51233">
    <property type="entry name" value="VWFD"/>
    <property type="match status" value="1"/>
</dbReference>
<feature type="signal peptide" evidence="1">
    <location>
        <begin position="1"/>
        <end position="17"/>
    </location>
</feature>
<dbReference type="Proteomes" id="UP000261340">
    <property type="component" value="Unplaced"/>
</dbReference>
<feature type="domain" description="VWFD" evidence="2">
    <location>
        <begin position="21"/>
        <end position="191"/>
    </location>
</feature>
<keyword evidence="1" id="KW-0732">Signal</keyword>
<dbReference type="AlphaFoldDB" id="A0A3Q0SYG8"/>
<evidence type="ECO:0000313" key="3">
    <source>
        <dbReference type="Ensembl" id="ENSACIP00000029870.1"/>
    </source>
</evidence>
<evidence type="ECO:0000256" key="1">
    <source>
        <dbReference type="SAM" id="SignalP"/>
    </source>
</evidence>
<evidence type="ECO:0000259" key="2">
    <source>
        <dbReference type="PROSITE" id="PS51233"/>
    </source>
</evidence>
<sequence length="200" mass="22498">MTLQRWMLALCISLISGIVQYTCRTFGSGVVLPFQGSGFYVHSNCPFTLTRFAYNRVECDISLRRSNDGLVEQVSIIINKVRTVLMNGSILVEDNSVSLPYDQTYQHIFQYGVYTKLKSALLPLSITWHSVPGGIDTLWVRLERELSTDMSGLCGKYNITDNEQQLIRESVLIDDTCQTRDPVSAPNPVSSAFFFTPVKP</sequence>
<evidence type="ECO:0000313" key="4">
    <source>
        <dbReference type="Proteomes" id="UP000261340"/>
    </source>
</evidence>
<feature type="chain" id="PRO_5018621058" description="VWFD domain-containing protein" evidence="1">
    <location>
        <begin position="18"/>
        <end position="200"/>
    </location>
</feature>
<proteinExistence type="predicted"/>
<dbReference type="GeneTree" id="ENSGT00940000165245"/>
<organism evidence="3 4">
    <name type="scientific">Amphilophus citrinellus</name>
    <name type="common">Midas cichlid</name>
    <name type="synonym">Cichlasoma citrinellum</name>
    <dbReference type="NCBI Taxonomy" id="61819"/>
    <lineage>
        <taxon>Eukaryota</taxon>
        <taxon>Metazoa</taxon>
        <taxon>Chordata</taxon>
        <taxon>Craniata</taxon>
        <taxon>Vertebrata</taxon>
        <taxon>Euteleostomi</taxon>
        <taxon>Actinopterygii</taxon>
        <taxon>Neopterygii</taxon>
        <taxon>Teleostei</taxon>
        <taxon>Neoteleostei</taxon>
        <taxon>Acanthomorphata</taxon>
        <taxon>Ovalentaria</taxon>
        <taxon>Cichlomorphae</taxon>
        <taxon>Cichliformes</taxon>
        <taxon>Cichlidae</taxon>
        <taxon>New World cichlids</taxon>
        <taxon>Cichlasomatinae</taxon>
        <taxon>Heroini</taxon>
        <taxon>Amphilophus</taxon>
    </lineage>
</organism>
<reference evidence="3" key="2">
    <citation type="submission" date="2025-09" db="UniProtKB">
        <authorList>
            <consortium name="Ensembl"/>
        </authorList>
    </citation>
    <scope>IDENTIFICATION</scope>
</reference>
<name>A0A3Q0SYG8_AMPCI</name>
<accession>A0A3Q0SYG8</accession>
<dbReference type="Ensembl" id="ENSACIT00000030652.1">
    <property type="protein sequence ID" value="ENSACIP00000029870.1"/>
    <property type="gene ID" value="ENSACIG00000023087.1"/>
</dbReference>
<keyword evidence="4" id="KW-1185">Reference proteome</keyword>
<protein>
    <recommendedName>
        <fullName evidence="2">VWFD domain-containing protein</fullName>
    </recommendedName>
</protein>
<dbReference type="Pfam" id="PF00094">
    <property type="entry name" value="VWD"/>
    <property type="match status" value="1"/>
</dbReference>